<gene>
    <name evidence="2" type="ORF">QJS35_20935</name>
</gene>
<keyword evidence="1" id="KW-0812">Transmembrane</keyword>
<protein>
    <submittedName>
        <fullName evidence="2">Uncharacterized protein</fullName>
    </submittedName>
</protein>
<dbReference type="PANTHER" id="PTHR34582">
    <property type="entry name" value="UPF0702 TRANSMEMBRANE PROTEIN YCAP"/>
    <property type="match status" value="1"/>
</dbReference>
<sequence>MQLFIYGDELWILFGNTPSELFTYITGIALGNIAGETVLNKEIKVVAGITAMTMWALLTIIIEQLSLKSPMIRVLFDGEPAIVIKNGKIQRKAMALSKLNG</sequence>
<comment type="caution">
    <text evidence="2">The sequence shown here is derived from an EMBL/GenBank/DDBJ whole genome shotgun (WGS) entry which is preliminary data.</text>
</comment>
<keyword evidence="1" id="KW-0472">Membrane</keyword>
<reference evidence="2 3" key="1">
    <citation type="journal article" date="2023" name="Genome Announc.">
        <title>Pan-Genome Analyses of the Genus Cohnella and Proposal of the Novel Species Cohnella silvisoli sp. nov., Isolated from Forest Soil.</title>
        <authorList>
            <person name="Wang C."/>
            <person name="Mao L."/>
            <person name="Bao G."/>
            <person name="Zhu H."/>
        </authorList>
    </citation>
    <scope>NUCLEOTIDE SEQUENCE [LARGE SCALE GENOMIC DNA]</scope>
    <source>
        <strain evidence="2 3">NL03-T5-1</strain>
    </source>
</reference>
<keyword evidence="3" id="KW-1185">Reference proteome</keyword>
<organism evidence="2 3">
    <name type="scientific">Cohnella silvisoli</name>
    <dbReference type="NCBI Taxonomy" id="2873699"/>
    <lineage>
        <taxon>Bacteria</taxon>
        <taxon>Bacillati</taxon>
        <taxon>Bacillota</taxon>
        <taxon>Bacilli</taxon>
        <taxon>Bacillales</taxon>
        <taxon>Paenibacillaceae</taxon>
        <taxon>Cohnella</taxon>
    </lineage>
</organism>
<evidence type="ECO:0000256" key="1">
    <source>
        <dbReference type="SAM" id="Phobius"/>
    </source>
</evidence>
<dbReference type="RefSeq" id="WP_232184951.1">
    <property type="nucleotide sequence ID" value="NZ_JAIOAP010000003.1"/>
</dbReference>
<feature type="transmembrane region" description="Helical" evidence="1">
    <location>
        <begin position="21"/>
        <end position="39"/>
    </location>
</feature>
<dbReference type="EMBL" id="JASKHM010000013">
    <property type="protein sequence ID" value="MEQ4484857.1"/>
    <property type="molecule type" value="Genomic_DNA"/>
</dbReference>
<evidence type="ECO:0000313" key="2">
    <source>
        <dbReference type="EMBL" id="MEQ4484857.1"/>
    </source>
</evidence>
<proteinExistence type="predicted"/>
<keyword evidence="1" id="KW-1133">Transmembrane helix</keyword>
<feature type="transmembrane region" description="Helical" evidence="1">
    <location>
        <begin position="45"/>
        <end position="62"/>
    </location>
</feature>
<accession>A0ABV1KXZ1</accession>
<name>A0ABV1KXZ1_9BACL</name>
<dbReference type="PANTHER" id="PTHR34582:SF5">
    <property type="entry name" value="UPF0702 TRANSMEMBRANE PROTEIN YETF"/>
    <property type="match status" value="1"/>
</dbReference>
<evidence type="ECO:0000313" key="3">
    <source>
        <dbReference type="Proteomes" id="UP001493487"/>
    </source>
</evidence>
<dbReference type="Proteomes" id="UP001493487">
    <property type="component" value="Unassembled WGS sequence"/>
</dbReference>